<dbReference type="InterPro" id="IPR051048">
    <property type="entry name" value="Peptidase_S8/S53_subtilisin"/>
</dbReference>
<name>A0A7Y2EB94_UNCEI</name>
<evidence type="ECO:0000256" key="3">
    <source>
        <dbReference type="ARBA" id="ARBA00022801"/>
    </source>
</evidence>
<dbReference type="Gene3D" id="2.60.40.4070">
    <property type="match status" value="1"/>
</dbReference>
<dbReference type="GO" id="GO:0006508">
    <property type="term" value="P:proteolysis"/>
    <property type="evidence" value="ECO:0007669"/>
    <property type="project" value="UniProtKB-KW"/>
</dbReference>
<protein>
    <submittedName>
        <fullName evidence="7">S8 family serine peptidase</fullName>
    </submittedName>
</protein>
<dbReference type="Gene3D" id="2.60.40.10">
    <property type="entry name" value="Immunoglobulins"/>
    <property type="match status" value="1"/>
</dbReference>
<dbReference type="EMBL" id="JABDJR010000571">
    <property type="protein sequence ID" value="NNF07915.1"/>
    <property type="molecule type" value="Genomic_DNA"/>
</dbReference>
<dbReference type="InterPro" id="IPR036852">
    <property type="entry name" value="Peptidase_S8/S53_dom_sf"/>
</dbReference>
<keyword evidence="3" id="KW-0378">Hydrolase</keyword>
<evidence type="ECO:0000256" key="4">
    <source>
        <dbReference type="ARBA" id="ARBA00022825"/>
    </source>
</evidence>
<comment type="caution">
    <text evidence="7">The sequence shown here is derived from an EMBL/GenBank/DDBJ whole genome shotgun (WGS) entry which is preliminary data.</text>
</comment>
<evidence type="ECO:0000256" key="5">
    <source>
        <dbReference type="PROSITE-ProRule" id="PRU01240"/>
    </source>
</evidence>
<dbReference type="Gene3D" id="3.40.50.200">
    <property type="entry name" value="Peptidase S8/S53 domain"/>
    <property type="match status" value="1"/>
</dbReference>
<proteinExistence type="inferred from homology"/>
<dbReference type="SUPFAM" id="SSF52743">
    <property type="entry name" value="Subtilisin-like"/>
    <property type="match status" value="1"/>
</dbReference>
<dbReference type="InterPro" id="IPR023828">
    <property type="entry name" value="Peptidase_S8_Ser-AS"/>
</dbReference>
<evidence type="ECO:0000256" key="2">
    <source>
        <dbReference type="ARBA" id="ARBA00022670"/>
    </source>
</evidence>
<dbReference type="PANTHER" id="PTHR43399:SF4">
    <property type="entry name" value="CELL WALL-ASSOCIATED PROTEASE"/>
    <property type="match status" value="1"/>
</dbReference>
<dbReference type="Proteomes" id="UP000547674">
    <property type="component" value="Unassembled WGS sequence"/>
</dbReference>
<gene>
    <name evidence="7" type="ORF">HKN21_14215</name>
</gene>
<evidence type="ECO:0000256" key="1">
    <source>
        <dbReference type="ARBA" id="ARBA00011073"/>
    </source>
</evidence>
<comment type="caution">
    <text evidence="5">Lacks conserved residue(s) required for the propagation of feature annotation.</text>
</comment>
<organism evidence="7 8">
    <name type="scientific">Eiseniibacteriota bacterium</name>
    <dbReference type="NCBI Taxonomy" id="2212470"/>
    <lineage>
        <taxon>Bacteria</taxon>
        <taxon>Candidatus Eiseniibacteriota</taxon>
    </lineage>
</organism>
<dbReference type="PROSITE" id="PS00138">
    <property type="entry name" value="SUBTILASE_SER"/>
    <property type="match status" value="1"/>
</dbReference>
<sequence length="329" mass="36271">SCYTRTTPVGDVTWFSGVGPTADGRIKPDILAPGGGILSAFSSDVPASSYTEDELNNLRTPNELYWIRRGTSMATPHVAGTVALLLEQFPNLTFDQMVGRLQSRGLHRVDQRTGAAVVELRSGEALTPLTELFLGDVRLEADGVEIRWNVLKEFAQTEYQVFRGFSPEGPFHRIATAEEGQPREYSVLDQYLEPGRTHYYKVLATDAFGLEEELGVMEIVVPGVAQSVLRAPRPNPAQGPVQLQFFLAPHETSGTYRLEVFDLQGRRVRELGSSHRPAAGLETTETWDLRGESGLPVSAGVYWVRLLQEDESGASIRSPMTTRLLVLPS</sequence>
<dbReference type="PROSITE" id="PS51892">
    <property type="entry name" value="SUBTILASE"/>
    <property type="match status" value="1"/>
</dbReference>
<dbReference type="Pfam" id="PF00082">
    <property type="entry name" value="Peptidase_S8"/>
    <property type="match status" value="1"/>
</dbReference>
<dbReference type="GO" id="GO:0004252">
    <property type="term" value="F:serine-type endopeptidase activity"/>
    <property type="evidence" value="ECO:0007669"/>
    <property type="project" value="InterPro"/>
</dbReference>
<comment type="similarity">
    <text evidence="1 5">Belongs to the peptidase S8 family.</text>
</comment>
<dbReference type="PANTHER" id="PTHR43399">
    <property type="entry name" value="SUBTILISIN-RELATED"/>
    <property type="match status" value="1"/>
</dbReference>
<evidence type="ECO:0000313" key="8">
    <source>
        <dbReference type="Proteomes" id="UP000547674"/>
    </source>
</evidence>
<dbReference type="InterPro" id="IPR000209">
    <property type="entry name" value="Peptidase_S8/S53_dom"/>
</dbReference>
<keyword evidence="2" id="KW-0645">Protease</keyword>
<evidence type="ECO:0000259" key="6">
    <source>
        <dbReference type="Pfam" id="PF00082"/>
    </source>
</evidence>
<feature type="domain" description="Peptidase S8/S53" evidence="6">
    <location>
        <begin position="8"/>
        <end position="97"/>
    </location>
</feature>
<dbReference type="InterPro" id="IPR013783">
    <property type="entry name" value="Ig-like_fold"/>
</dbReference>
<feature type="non-terminal residue" evidence="7">
    <location>
        <position position="1"/>
    </location>
</feature>
<keyword evidence="4" id="KW-0720">Serine protease</keyword>
<reference evidence="7 8" key="1">
    <citation type="submission" date="2020-03" db="EMBL/GenBank/DDBJ databases">
        <title>Metabolic flexibility allows generalist bacteria to become dominant in a frequently disturbed ecosystem.</title>
        <authorList>
            <person name="Chen Y.-J."/>
            <person name="Leung P.M."/>
            <person name="Bay S.K."/>
            <person name="Hugenholtz P."/>
            <person name="Kessler A.J."/>
            <person name="Shelley G."/>
            <person name="Waite D.W."/>
            <person name="Cook P.L."/>
            <person name="Greening C."/>
        </authorList>
    </citation>
    <scope>NUCLEOTIDE SEQUENCE [LARGE SCALE GENOMIC DNA]</scope>
    <source>
        <strain evidence="7">SS_bin_28</strain>
    </source>
</reference>
<dbReference type="AlphaFoldDB" id="A0A7Y2EB94"/>
<accession>A0A7Y2EB94</accession>
<evidence type="ECO:0000313" key="7">
    <source>
        <dbReference type="EMBL" id="NNF07915.1"/>
    </source>
</evidence>